<dbReference type="InterPro" id="IPR000086">
    <property type="entry name" value="NUDIX_hydrolase_dom"/>
</dbReference>
<evidence type="ECO:0000313" key="10">
    <source>
        <dbReference type="Proteomes" id="UP001257739"/>
    </source>
</evidence>
<dbReference type="Proteomes" id="UP001257739">
    <property type="component" value="Unassembled WGS sequence"/>
</dbReference>
<evidence type="ECO:0000256" key="1">
    <source>
        <dbReference type="ARBA" id="ARBA00001936"/>
    </source>
</evidence>
<evidence type="ECO:0000256" key="5">
    <source>
        <dbReference type="ARBA" id="ARBA00022801"/>
    </source>
</evidence>
<dbReference type="PANTHER" id="PTHR12992:SF11">
    <property type="entry name" value="MITOCHONDRIAL COENZYME A DIPHOSPHATASE NUDT8"/>
    <property type="match status" value="1"/>
</dbReference>
<feature type="domain" description="Nudix hydrolase" evidence="8">
    <location>
        <begin position="40"/>
        <end position="175"/>
    </location>
</feature>
<evidence type="ECO:0000256" key="7">
    <source>
        <dbReference type="ARBA" id="ARBA00023211"/>
    </source>
</evidence>
<protein>
    <submittedName>
        <fullName evidence="9">8-oxo-dGTP pyrophosphatase MutT (NUDIX family)</fullName>
    </submittedName>
</protein>
<sequence>MTGETVPGENLPEWLRPLAELASSVEAEQLAPTFPHPPDNARPAAVLMLFADGDDGPELLLTERASTLRNHAGQISFPGGASDPGDADAAATALREAQEEVGLDPATVEVFGQLPPLWVPPSNFAVTPILAYWREPQQLHPVDAAEVGAIIHHPIRQLMDPANRFSVTHPSGWKGPGFDVGSEVPLWGFTGGIISRLFERLGWEQPWDDTVTRPLPEIM</sequence>
<dbReference type="EMBL" id="JAVDWH010000001">
    <property type="protein sequence ID" value="MDR7085689.1"/>
    <property type="molecule type" value="Genomic_DNA"/>
</dbReference>
<dbReference type="InterPro" id="IPR015797">
    <property type="entry name" value="NUDIX_hydrolase-like_dom_sf"/>
</dbReference>
<keyword evidence="7" id="KW-0464">Manganese</keyword>
<evidence type="ECO:0000256" key="4">
    <source>
        <dbReference type="ARBA" id="ARBA00022723"/>
    </source>
</evidence>
<evidence type="ECO:0000313" key="9">
    <source>
        <dbReference type="EMBL" id="MDR7085689.1"/>
    </source>
</evidence>
<dbReference type="PANTHER" id="PTHR12992">
    <property type="entry name" value="NUDIX HYDROLASE"/>
    <property type="match status" value="1"/>
</dbReference>
<evidence type="ECO:0000256" key="2">
    <source>
        <dbReference type="ARBA" id="ARBA00001946"/>
    </source>
</evidence>
<keyword evidence="5" id="KW-0378">Hydrolase</keyword>
<evidence type="ECO:0000256" key="6">
    <source>
        <dbReference type="ARBA" id="ARBA00022842"/>
    </source>
</evidence>
<evidence type="ECO:0000256" key="3">
    <source>
        <dbReference type="ARBA" id="ARBA00006506"/>
    </source>
</evidence>
<proteinExistence type="inferred from homology"/>
<dbReference type="InterPro" id="IPR045121">
    <property type="entry name" value="CoAse"/>
</dbReference>
<dbReference type="Gene3D" id="3.90.79.10">
    <property type="entry name" value="Nucleoside Triphosphate Pyrophosphohydrolase"/>
    <property type="match status" value="1"/>
</dbReference>
<comment type="caution">
    <text evidence="9">The sequence shown here is derived from an EMBL/GenBank/DDBJ whole genome shotgun (WGS) entry which is preliminary data.</text>
</comment>
<dbReference type="Pfam" id="PF00293">
    <property type="entry name" value="NUDIX"/>
    <property type="match status" value="1"/>
</dbReference>
<dbReference type="CDD" id="cd03426">
    <property type="entry name" value="NUDIX_CoAse_Nudt7"/>
    <property type="match status" value="1"/>
</dbReference>
<keyword evidence="6" id="KW-0460">Magnesium</keyword>
<organism evidence="9 10">
    <name type="scientific">Aeromicrobium panaciterrae</name>
    <dbReference type="NCBI Taxonomy" id="363861"/>
    <lineage>
        <taxon>Bacteria</taxon>
        <taxon>Bacillati</taxon>
        <taxon>Actinomycetota</taxon>
        <taxon>Actinomycetes</taxon>
        <taxon>Propionibacteriales</taxon>
        <taxon>Nocardioidaceae</taxon>
        <taxon>Aeromicrobium</taxon>
    </lineage>
</organism>
<reference evidence="9 10" key="1">
    <citation type="submission" date="2023-07" db="EMBL/GenBank/DDBJ databases">
        <title>Sorghum-associated microbial communities from plants grown in Nebraska, USA.</title>
        <authorList>
            <person name="Schachtman D."/>
        </authorList>
    </citation>
    <scope>NUCLEOTIDE SEQUENCE [LARGE SCALE GENOMIC DNA]</scope>
    <source>
        <strain evidence="9 10">BE248</strain>
    </source>
</reference>
<name>A0ABU1UKI8_9ACTN</name>
<dbReference type="RefSeq" id="WP_309966476.1">
    <property type="nucleotide sequence ID" value="NZ_JAVDWH010000001.1"/>
</dbReference>
<gene>
    <name evidence="9" type="ORF">J2X11_000528</name>
</gene>
<comment type="cofactor">
    <cofactor evidence="1">
        <name>Mn(2+)</name>
        <dbReference type="ChEBI" id="CHEBI:29035"/>
    </cofactor>
</comment>
<dbReference type="SUPFAM" id="SSF55811">
    <property type="entry name" value="Nudix"/>
    <property type="match status" value="1"/>
</dbReference>
<keyword evidence="4" id="KW-0479">Metal-binding</keyword>
<dbReference type="PROSITE" id="PS51462">
    <property type="entry name" value="NUDIX"/>
    <property type="match status" value="1"/>
</dbReference>
<dbReference type="InterPro" id="IPR000059">
    <property type="entry name" value="NUDIX_hydrolase_NudL_CS"/>
</dbReference>
<evidence type="ECO:0000259" key="8">
    <source>
        <dbReference type="PROSITE" id="PS51462"/>
    </source>
</evidence>
<accession>A0ABU1UKI8</accession>
<comment type="cofactor">
    <cofactor evidence="2">
        <name>Mg(2+)</name>
        <dbReference type="ChEBI" id="CHEBI:18420"/>
    </cofactor>
</comment>
<dbReference type="PROSITE" id="PS01293">
    <property type="entry name" value="NUDIX_COA"/>
    <property type="match status" value="1"/>
</dbReference>
<comment type="similarity">
    <text evidence="3">Belongs to the Nudix hydrolase family. PCD1 subfamily.</text>
</comment>
<keyword evidence="10" id="KW-1185">Reference proteome</keyword>